<feature type="domain" description="WW" evidence="8">
    <location>
        <begin position="7"/>
        <end position="34"/>
    </location>
</feature>
<dbReference type="PROSITE" id="PS51676">
    <property type="entry name" value="FF"/>
    <property type="match status" value="4"/>
</dbReference>
<feature type="compositionally biased region" description="Basic and acidic residues" evidence="7">
    <location>
        <begin position="546"/>
        <end position="559"/>
    </location>
</feature>
<dbReference type="FunFam" id="1.10.10.440:FF:000013">
    <property type="entry name" value="pre-mRNA-processing protein 40A isoform X1"/>
    <property type="match status" value="1"/>
</dbReference>
<dbReference type="InParanoid" id="A0A0D1YKB0"/>
<dbReference type="STRING" id="253628.A0A0D1YKB0"/>
<keyword evidence="6" id="KW-0175">Coiled coil</keyword>
<feature type="domain" description="FF" evidence="9">
    <location>
        <begin position="132"/>
        <end position="189"/>
    </location>
</feature>
<evidence type="ECO:0000259" key="9">
    <source>
        <dbReference type="PROSITE" id="PS51676"/>
    </source>
</evidence>
<dbReference type="OrthoDB" id="187617at2759"/>
<dbReference type="RefSeq" id="XP_016211181.1">
    <property type="nucleotide sequence ID" value="XM_016361105.1"/>
</dbReference>
<dbReference type="PROSITE" id="PS50020">
    <property type="entry name" value="WW_DOMAIN_2"/>
    <property type="match status" value="2"/>
</dbReference>
<dbReference type="Pfam" id="PF01846">
    <property type="entry name" value="FF"/>
    <property type="match status" value="3"/>
</dbReference>
<dbReference type="CDD" id="cd00201">
    <property type="entry name" value="WW"/>
    <property type="match status" value="2"/>
</dbReference>
<dbReference type="GO" id="GO:0045292">
    <property type="term" value="P:mRNA cis splicing, via spliceosome"/>
    <property type="evidence" value="ECO:0007669"/>
    <property type="project" value="InterPro"/>
</dbReference>
<evidence type="ECO:0000313" key="11">
    <source>
        <dbReference type="Proteomes" id="UP000053259"/>
    </source>
</evidence>
<feature type="domain" description="FF" evidence="9">
    <location>
        <begin position="485"/>
        <end position="541"/>
    </location>
</feature>
<feature type="coiled-coil region" evidence="6">
    <location>
        <begin position="327"/>
        <end position="366"/>
    </location>
</feature>
<dbReference type="Proteomes" id="UP000053259">
    <property type="component" value="Unassembled WGS sequence"/>
</dbReference>
<feature type="compositionally biased region" description="Basic and acidic residues" evidence="7">
    <location>
        <begin position="603"/>
        <end position="654"/>
    </location>
</feature>
<keyword evidence="3" id="KW-0677">Repeat</keyword>
<dbReference type="AlphaFoldDB" id="A0A0D1YKB0"/>
<keyword evidence="4" id="KW-0508">mRNA splicing</keyword>
<evidence type="ECO:0000256" key="7">
    <source>
        <dbReference type="SAM" id="MobiDB-lite"/>
    </source>
</evidence>
<dbReference type="SUPFAM" id="SSF81698">
    <property type="entry name" value="FF domain"/>
    <property type="match status" value="5"/>
</dbReference>
<dbReference type="GO" id="GO:0071004">
    <property type="term" value="C:U2-type prespliceosome"/>
    <property type="evidence" value="ECO:0007669"/>
    <property type="project" value="TreeGrafter"/>
</dbReference>
<proteinExistence type="predicted"/>
<feature type="compositionally biased region" description="Basic and acidic residues" evidence="7">
    <location>
        <begin position="688"/>
        <end position="703"/>
    </location>
</feature>
<dbReference type="InterPro" id="IPR039726">
    <property type="entry name" value="Prp40-like"/>
</dbReference>
<feature type="region of interest" description="Disordered" evidence="7">
    <location>
        <begin position="546"/>
        <end position="729"/>
    </location>
</feature>
<evidence type="ECO:0000259" key="8">
    <source>
        <dbReference type="PROSITE" id="PS50020"/>
    </source>
</evidence>
<evidence type="ECO:0000256" key="2">
    <source>
        <dbReference type="ARBA" id="ARBA00022664"/>
    </source>
</evidence>
<dbReference type="SMART" id="SM00441">
    <property type="entry name" value="FF"/>
    <property type="match status" value="5"/>
</dbReference>
<dbReference type="PANTHER" id="PTHR11864:SF0">
    <property type="entry name" value="PRP40 PRE-MRNA PROCESSING FACTOR 40 HOMOLOG A (YEAST)"/>
    <property type="match status" value="1"/>
</dbReference>
<dbReference type="GO" id="GO:0003723">
    <property type="term" value="F:RNA binding"/>
    <property type="evidence" value="ECO:0007669"/>
    <property type="project" value="TreeGrafter"/>
</dbReference>
<evidence type="ECO:0000256" key="6">
    <source>
        <dbReference type="SAM" id="Coils"/>
    </source>
</evidence>
<dbReference type="FunFam" id="1.10.10.440:FF:000034">
    <property type="entry name" value="Formin binding protein (FNB3)"/>
    <property type="match status" value="1"/>
</dbReference>
<evidence type="ECO:0000256" key="1">
    <source>
        <dbReference type="ARBA" id="ARBA00004123"/>
    </source>
</evidence>
<evidence type="ECO:0000256" key="5">
    <source>
        <dbReference type="ARBA" id="ARBA00023242"/>
    </source>
</evidence>
<evidence type="ECO:0000313" key="10">
    <source>
        <dbReference type="EMBL" id="KIW01312.1"/>
    </source>
</evidence>
<feature type="coiled-coil region" evidence="6">
    <location>
        <begin position="183"/>
        <end position="212"/>
    </location>
</feature>
<protein>
    <recommendedName>
        <fullName evidence="12">Pre-mRNA-processing protein prp40</fullName>
    </recommendedName>
</protein>
<dbReference type="HOGENOM" id="CLU_005825_1_0_1"/>
<dbReference type="Gene3D" id="2.20.70.10">
    <property type="match status" value="2"/>
</dbReference>
<feature type="domain" description="FF" evidence="9">
    <location>
        <begin position="348"/>
        <end position="409"/>
    </location>
</feature>
<dbReference type="Pfam" id="PF00397">
    <property type="entry name" value="WW"/>
    <property type="match status" value="2"/>
</dbReference>
<evidence type="ECO:0000256" key="4">
    <source>
        <dbReference type="ARBA" id="ARBA00023187"/>
    </source>
</evidence>
<sequence length="729" mass="85931">MSAAGLWREAKAPDGRTYYYNVQTNATTWEKPAEMGQVIPTPASAWRVHTAPDGRKYYEDTINKKTQWEMPEVLKQAGTQPHAQTSRAQAPTFIAGAATTKNESNEYRQPERSMTERVAGFGTAAAGKEEQYATLQEAESVFFKLLKRIGVESHWSWEQAVKAAVRDPAYRAIQDAKDRKAAFDKYIAQARAEEQEREKERQAKLREEFLEMLKSHPEITYYTRWSTARPMIEEEMVFKAAKHEDERIQLFNEFRAEAYKEHMEKETASRKAALNKLSELLPKLNITPLTRWSEAQGLITSSEAFENDEQLRGLPKLELIKAFESFQKEAERALHEQRQEERFAKARRERQNRDAYNGLLRELRNAGKIKANTKWSDIQPLIEDDPRYDAMLGQSGSTPLELFWDVVEEEDRELRAKRNVVYDVLEAERYEMTTKTSFDEFRSVMQADSTTASYDKDTLRMIYDRLIAKVQEREEKERHKNERHYRREMDDLRSRLKRLDPPVRVDDSWEQVRPRLEKYDEYKALDSDDLRRSAFDKFIRRLKEREEDDKRERERDHRNGHSKRHRTATPEVDAYEAERRKAQALRERSYNKRTIPGVSPPPRSRDWDGDRYDGREGRESRKVSGNHYERDRRDREAERERLYLSRADPKDRTAVLDYDLDERPSSGSRRRRDSDQDSTRSSKRLKRYDRDTLSPRESRDSRRSRTPVKAPEPDAGYHSGSEEGEIEED</sequence>
<dbReference type="InterPro" id="IPR036020">
    <property type="entry name" value="WW_dom_sf"/>
</dbReference>
<dbReference type="SUPFAM" id="SSF51045">
    <property type="entry name" value="WW domain"/>
    <property type="match status" value="2"/>
</dbReference>
<dbReference type="EMBL" id="KN847556">
    <property type="protein sequence ID" value="KIW01312.1"/>
    <property type="molecule type" value="Genomic_DNA"/>
</dbReference>
<dbReference type="InterPro" id="IPR036517">
    <property type="entry name" value="FF_domain_sf"/>
</dbReference>
<keyword evidence="11" id="KW-1185">Reference proteome</keyword>
<evidence type="ECO:0008006" key="12">
    <source>
        <dbReference type="Google" id="ProtNLM"/>
    </source>
</evidence>
<reference evidence="10 11" key="1">
    <citation type="submission" date="2015-01" db="EMBL/GenBank/DDBJ databases">
        <title>The Genome Sequence of Ochroconis gallopava CBS43764.</title>
        <authorList>
            <consortium name="The Broad Institute Genomics Platform"/>
            <person name="Cuomo C."/>
            <person name="de Hoog S."/>
            <person name="Gorbushina A."/>
            <person name="Stielow B."/>
            <person name="Teixiera M."/>
            <person name="Abouelleil A."/>
            <person name="Chapman S.B."/>
            <person name="Priest M."/>
            <person name="Young S.K."/>
            <person name="Wortman J."/>
            <person name="Nusbaum C."/>
            <person name="Birren B."/>
        </authorList>
    </citation>
    <scope>NUCLEOTIDE SEQUENCE [LARGE SCALE GENOMIC DNA]</scope>
    <source>
        <strain evidence="10 11">CBS 43764</strain>
    </source>
</reference>
<feature type="domain" description="WW" evidence="8">
    <location>
        <begin position="40"/>
        <end position="73"/>
    </location>
</feature>
<name>A0A0D1YKB0_9PEZI</name>
<dbReference type="InterPro" id="IPR001202">
    <property type="entry name" value="WW_dom"/>
</dbReference>
<feature type="domain" description="FF" evidence="9">
    <location>
        <begin position="202"/>
        <end position="257"/>
    </location>
</feature>
<dbReference type="VEuPathDB" id="FungiDB:PV09_07348"/>
<dbReference type="FunCoup" id="A0A0D1YKB0">
    <property type="interactions" value="1157"/>
</dbReference>
<dbReference type="Pfam" id="PF25432">
    <property type="entry name" value="FF_PRPF40A"/>
    <property type="match status" value="1"/>
</dbReference>
<organism evidence="10 11">
    <name type="scientific">Verruconis gallopava</name>
    <dbReference type="NCBI Taxonomy" id="253628"/>
    <lineage>
        <taxon>Eukaryota</taxon>
        <taxon>Fungi</taxon>
        <taxon>Dikarya</taxon>
        <taxon>Ascomycota</taxon>
        <taxon>Pezizomycotina</taxon>
        <taxon>Dothideomycetes</taxon>
        <taxon>Pleosporomycetidae</taxon>
        <taxon>Venturiales</taxon>
        <taxon>Sympoventuriaceae</taxon>
        <taxon>Verruconis</taxon>
    </lineage>
</organism>
<gene>
    <name evidence="10" type="ORF">PV09_07348</name>
</gene>
<accession>A0A0D1YKB0</accession>
<dbReference type="GeneID" id="27315321"/>
<keyword evidence="2" id="KW-0507">mRNA processing</keyword>
<dbReference type="PANTHER" id="PTHR11864">
    <property type="entry name" value="PRE-MRNA-PROCESSING PROTEIN PRP40"/>
    <property type="match status" value="1"/>
</dbReference>
<comment type="subcellular location">
    <subcellularLocation>
        <location evidence="1">Nucleus</location>
    </subcellularLocation>
</comment>
<dbReference type="Gene3D" id="1.10.10.440">
    <property type="entry name" value="FF domain"/>
    <property type="match status" value="5"/>
</dbReference>
<dbReference type="InterPro" id="IPR002713">
    <property type="entry name" value="FF_domain"/>
</dbReference>
<dbReference type="SMART" id="SM00456">
    <property type="entry name" value="WW"/>
    <property type="match status" value="2"/>
</dbReference>
<keyword evidence="5" id="KW-0539">Nucleus</keyword>
<evidence type="ECO:0000256" key="3">
    <source>
        <dbReference type="ARBA" id="ARBA00022737"/>
    </source>
</evidence>
<dbReference type="PROSITE" id="PS01159">
    <property type="entry name" value="WW_DOMAIN_1"/>
    <property type="match status" value="2"/>
</dbReference>
<feature type="compositionally biased region" description="Basic and acidic residues" evidence="7">
    <location>
        <begin position="576"/>
        <end position="590"/>
    </location>
</feature>
<dbReference type="GO" id="GO:0005685">
    <property type="term" value="C:U1 snRNP"/>
    <property type="evidence" value="ECO:0007669"/>
    <property type="project" value="TreeGrafter"/>
</dbReference>